<dbReference type="Proteomes" id="UP000662939">
    <property type="component" value="Chromosome"/>
</dbReference>
<keyword evidence="6" id="KW-1185">Reference proteome</keyword>
<dbReference type="EMBL" id="CP070496">
    <property type="protein sequence ID" value="QSB04922.1"/>
    <property type="molecule type" value="Genomic_DNA"/>
</dbReference>
<dbReference type="GO" id="GO:0003677">
    <property type="term" value="F:DNA binding"/>
    <property type="evidence" value="ECO:0007669"/>
    <property type="project" value="UniProtKB-KW"/>
</dbReference>
<evidence type="ECO:0000313" key="5">
    <source>
        <dbReference type="EMBL" id="QSB04922.1"/>
    </source>
</evidence>
<evidence type="ECO:0000313" key="6">
    <source>
        <dbReference type="Proteomes" id="UP000662939"/>
    </source>
</evidence>
<keyword evidence="3" id="KW-0804">Transcription</keyword>
<dbReference type="AlphaFoldDB" id="A0A895XMC9"/>
<dbReference type="InterPro" id="IPR036390">
    <property type="entry name" value="WH_DNA-bd_sf"/>
</dbReference>
<dbReference type="PRINTS" id="PR00598">
    <property type="entry name" value="HTHMARR"/>
</dbReference>
<keyword evidence="1" id="KW-0805">Transcription regulation</keyword>
<dbReference type="RefSeq" id="WP_213170923.1">
    <property type="nucleotide sequence ID" value="NZ_CP070496.1"/>
</dbReference>
<dbReference type="SMART" id="SM00347">
    <property type="entry name" value="HTH_MARR"/>
    <property type="match status" value="1"/>
</dbReference>
<feature type="domain" description="HTH marR-type" evidence="4">
    <location>
        <begin position="23"/>
        <end position="158"/>
    </location>
</feature>
<protein>
    <submittedName>
        <fullName evidence="5">MarR family transcriptional regulator</fullName>
    </submittedName>
</protein>
<keyword evidence="2" id="KW-0238">DNA-binding</keyword>
<proteinExistence type="predicted"/>
<dbReference type="PANTHER" id="PTHR42756">
    <property type="entry name" value="TRANSCRIPTIONAL REGULATOR, MARR"/>
    <property type="match status" value="1"/>
</dbReference>
<gene>
    <name evidence="5" type="ORF">JQS30_14320</name>
</gene>
<dbReference type="SUPFAM" id="SSF46785">
    <property type="entry name" value="Winged helix' DNA-binding domain"/>
    <property type="match status" value="1"/>
</dbReference>
<name>A0A895XMC9_9ACTN</name>
<dbReference type="PROSITE" id="PS50995">
    <property type="entry name" value="HTH_MARR_2"/>
    <property type="match status" value="1"/>
</dbReference>
<dbReference type="InterPro" id="IPR036388">
    <property type="entry name" value="WH-like_DNA-bd_sf"/>
</dbReference>
<sequence length="174" mass="19205">MADHVDRVLTQWAQERPDLDVSPMGVIGRLSRLSLIVNAELRRTFEDHGLDAASFDVLATLRRNGLDKPLTPAALMRSSMVTSGAITQRLDKLESRGLITRSRNQIDGRSQLIRLTEAGSALIDRALPDHLNTEDQLLIALDAEQREQLADLLRTVLESHGDADPTVPAQPTAR</sequence>
<reference evidence="5" key="1">
    <citation type="submission" date="2021-02" db="EMBL/GenBank/DDBJ databases">
        <title>Natronoglycomyces albus gen. nov., sp. nov, a haloalkaliphilic actinobacterium from a soda solonchak soil.</title>
        <authorList>
            <person name="Sorokin D.Y."/>
            <person name="Khijniak T.V."/>
            <person name="Zakharycheva A.P."/>
            <person name="Boueva O.V."/>
            <person name="Ariskina E.V."/>
            <person name="Hahnke R.L."/>
            <person name="Bunk B."/>
            <person name="Sproer C."/>
            <person name="Schumann P."/>
            <person name="Evtushenko L.I."/>
            <person name="Kublanov I.V."/>
        </authorList>
    </citation>
    <scope>NUCLEOTIDE SEQUENCE</scope>
    <source>
        <strain evidence="5">DSM 106290</strain>
    </source>
</reference>
<dbReference type="GO" id="GO:0003700">
    <property type="term" value="F:DNA-binding transcription factor activity"/>
    <property type="evidence" value="ECO:0007669"/>
    <property type="project" value="InterPro"/>
</dbReference>
<evidence type="ECO:0000256" key="1">
    <source>
        <dbReference type="ARBA" id="ARBA00023015"/>
    </source>
</evidence>
<evidence type="ECO:0000256" key="2">
    <source>
        <dbReference type="ARBA" id="ARBA00023125"/>
    </source>
</evidence>
<dbReference type="Pfam" id="PF12802">
    <property type="entry name" value="MarR_2"/>
    <property type="match status" value="1"/>
</dbReference>
<dbReference type="KEGG" id="nav:JQS30_14320"/>
<evidence type="ECO:0000256" key="3">
    <source>
        <dbReference type="ARBA" id="ARBA00023163"/>
    </source>
</evidence>
<dbReference type="PANTHER" id="PTHR42756:SF1">
    <property type="entry name" value="TRANSCRIPTIONAL REPRESSOR OF EMRAB OPERON"/>
    <property type="match status" value="1"/>
</dbReference>
<accession>A0A895XMC9</accession>
<dbReference type="Gene3D" id="1.10.10.10">
    <property type="entry name" value="Winged helix-like DNA-binding domain superfamily/Winged helix DNA-binding domain"/>
    <property type="match status" value="1"/>
</dbReference>
<evidence type="ECO:0000259" key="4">
    <source>
        <dbReference type="PROSITE" id="PS50995"/>
    </source>
</evidence>
<organism evidence="5 6">
    <name type="scientific">Natronoglycomyces albus</name>
    <dbReference type="NCBI Taxonomy" id="2811108"/>
    <lineage>
        <taxon>Bacteria</taxon>
        <taxon>Bacillati</taxon>
        <taxon>Actinomycetota</taxon>
        <taxon>Actinomycetes</taxon>
        <taxon>Glycomycetales</taxon>
        <taxon>Glycomycetaceae</taxon>
        <taxon>Natronoglycomyces</taxon>
    </lineage>
</organism>
<dbReference type="InterPro" id="IPR000835">
    <property type="entry name" value="HTH_MarR-typ"/>
</dbReference>